<accession>A0ABT0ZUQ9</accession>
<dbReference type="Gene3D" id="3.90.1570.10">
    <property type="entry name" value="tt1808, chain A"/>
    <property type="match status" value="1"/>
</dbReference>
<name>A0ABT0ZUQ9_9PSEU</name>
<dbReference type="Proteomes" id="UP001165283">
    <property type="component" value="Unassembled WGS sequence"/>
</dbReference>
<dbReference type="Pfam" id="PF05685">
    <property type="entry name" value="Uma2"/>
    <property type="match status" value="1"/>
</dbReference>
<dbReference type="InterPro" id="IPR008538">
    <property type="entry name" value="Uma2"/>
</dbReference>
<keyword evidence="2" id="KW-0378">Hydrolase</keyword>
<keyword evidence="3" id="KW-1185">Reference proteome</keyword>
<dbReference type="GO" id="GO:0004519">
    <property type="term" value="F:endonuclease activity"/>
    <property type="evidence" value="ECO:0007669"/>
    <property type="project" value="UniProtKB-KW"/>
</dbReference>
<sequence>MTQERAVERLHDAFRAWVVGGTGRGAVRPEPEVAVQGGRHHRPSLAWYPTADPGTGVPDLVVEVPHRSTHHFEVLHKQHEYAVAGVRELWVVDVANGPQALVFRATGSAWMSAAEDLDADGVLTSPLLPGLRIALADLRSR</sequence>
<evidence type="ECO:0000259" key="1">
    <source>
        <dbReference type="Pfam" id="PF05685"/>
    </source>
</evidence>
<dbReference type="RefSeq" id="WP_252436094.1">
    <property type="nucleotide sequence ID" value="NZ_JAGSOV010000011.1"/>
</dbReference>
<reference evidence="2" key="1">
    <citation type="submission" date="2021-04" db="EMBL/GenBank/DDBJ databases">
        <title>Pseudonocardia sp. nov., isolated from sandy soil of mangrove forest.</title>
        <authorList>
            <person name="Zan Z."/>
            <person name="Huang R."/>
            <person name="Liu W."/>
        </authorList>
    </citation>
    <scope>NUCLEOTIDE SEQUENCE</scope>
    <source>
        <strain evidence="2">S2-4</strain>
    </source>
</reference>
<dbReference type="EMBL" id="JAGSOV010000011">
    <property type="protein sequence ID" value="MCO1654477.1"/>
    <property type="molecule type" value="Genomic_DNA"/>
</dbReference>
<keyword evidence="2" id="KW-0255">Endonuclease</keyword>
<comment type="caution">
    <text evidence="2">The sequence shown here is derived from an EMBL/GenBank/DDBJ whole genome shotgun (WGS) entry which is preliminary data.</text>
</comment>
<dbReference type="SUPFAM" id="SSF52980">
    <property type="entry name" value="Restriction endonuclease-like"/>
    <property type="match status" value="1"/>
</dbReference>
<keyword evidence="2" id="KW-0540">Nuclease</keyword>
<organism evidence="2 3">
    <name type="scientific">Pseudonocardia humida</name>
    <dbReference type="NCBI Taxonomy" id="2800819"/>
    <lineage>
        <taxon>Bacteria</taxon>
        <taxon>Bacillati</taxon>
        <taxon>Actinomycetota</taxon>
        <taxon>Actinomycetes</taxon>
        <taxon>Pseudonocardiales</taxon>
        <taxon>Pseudonocardiaceae</taxon>
        <taxon>Pseudonocardia</taxon>
    </lineage>
</organism>
<evidence type="ECO:0000313" key="3">
    <source>
        <dbReference type="Proteomes" id="UP001165283"/>
    </source>
</evidence>
<dbReference type="InterPro" id="IPR012296">
    <property type="entry name" value="Nuclease_put_TT1808"/>
</dbReference>
<evidence type="ECO:0000313" key="2">
    <source>
        <dbReference type="EMBL" id="MCO1654477.1"/>
    </source>
</evidence>
<feature type="domain" description="Putative restriction endonuclease" evidence="1">
    <location>
        <begin position="4"/>
        <end position="135"/>
    </location>
</feature>
<protein>
    <submittedName>
        <fullName evidence="2">Uma2 family endonuclease</fullName>
    </submittedName>
</protein>
<dbReference type="InterPro" id="IPR011335">
    <property type="entry name" value="Restrct_endonuc-II-like"/>
</dbReference>
<dbReference type="CDD" id="cd06260">
    <property type="entry name" value="DUF820-like"/>
    <property type="match status" value="1"/>
</dbReference>
<proteinExistence type="predicted"/>
<gene>
    <name evidence="2" type="ORF">KDL28_05355</name>
</gene>